<evidence type="ECO:0000313" key="2">
    <source>
        <dbReference type="EMBL" id="MBR0683245.1"/>
    </source>
</evidence>
<gene>
    <name evidence="2" type="ORF">GXW74_22355</name>
</gene>
<dbReference type="RefSeq" id="WP_211848816.1">
    <property type="nucleotide sequence ID" value="NZ_JAAEDL010000029.1"/>
</dbReference>
<proteinExistence type="predicted"/>
<keyword evidence="3" id="KW-1185">Reference proteome</keyword>
<dbReference type="EMBL" id="JAAEDL010000029">
    <property type="protein sequence ID" value="MBR0683245.1"/>
    <property type="molecule type" value="Genomic_DNA"/>
</dbReference>
<reference evidence="2" key="1">
    <citation type="submission" date="2020-01" db="EMBL/GenBank/DDBJ databases">
        <authorList>
            <person name="Rat A."/>
        </authorList>
    </citation>
    <scope>NUCLEOTIDE SEQUENCE</scope>
    <source>
        <strain evidence="2">LMG 31228</strain>
    </source>
</reference>
<dbReference type="AlphaFoldDB" id="A0A9X9XHQ9"/>
<comment type="caution">
    <text evidence="2">The sequence shown here is derived from an EMBL/GenBank/DDBJ whole genome shotgun (WGS) entry which is preliminary data.</text>
</comment>
<evidence type="ECO:0000313" key="3">
    <source>
        <dbReference type="Proteomes" id="UP001138709"/>
    </source>
</evidence>
<dbReference type="Proteomes" id="UP001138709">
    <property type="component" value="Unassembled WGS sequence"/>
</dbReference>
<name>A0A9X9XHQ9_9PROT</name>
<protein>
    <submittedName>
        <fullName evidence="2">Uncharacterized protein</fullName>
    </submittedName>
</protein>
<evidence type="ECO:0000256" key="1">
    <source>
        <dbReference type="SAM" id="MobiDB-lite"/>
    </source>
</evidence>
<reference evidence="2" key="2">
    <citation type="journal article" date="2021" name="Syst. Appl. Microbiol.">
        <title>Roseomonas hellenica sp. nov., isolated from roots of wild-growing Alkanna tinctoria.</title>
        <authorList>
            <person name="Rat A."/>
            <person name="Naranjo H.D."/>
            <person name="Lebbe L."/>
            <person name="Cnockaert M."/>
            <person name="Krigas N."/>
            <person name="Grigoriadou K."/>
            <person name="Maloupa E."/>
            <person name="Willems A."/>
        </authorList>
    </citation>
    <scope>NUCLEOTIDE SEQUENCE</scope>
    <source>
        <strain evidence="2">LMG 31228</strain>
    </source>
</reference>
<accession>A0A9X9XHQ9</accession>
<organism evidence="2 3">
    <name type="scientific">Neoroseomonas eburnea</name>
    <dbReference type="NCBI Taxonomy" id="1346889"/>
    <lineage>
        <taxon>Bacteria</taxon>
        <taxon>Pseudomonadati</taxon>
        <taxon>Pseudomonadota</taxon>
        <taxon>Alphaproteobacteria</taxon>
        <taxon>Acetobacterales</taxon>
        <taxon>Acetobacteraceae</taxon>
        <taxon>Neoroseomonas</taxon>
    </lineage>
</organism>
<sequence length="155" mass="16421">MSSTEHGPLADTMWHLTELMPWFAAADAEDPAHRQPMGIVALRRLQGDQQSAIAAHLAMTRSAVEHASQAATRFATARNPMDALVAQTGLGLALAELAAAPLRAWLEVIPRLHACCMTMASDSPADASSPREAEAEGASPETRARNVAMPSSKPT</sequence>
<feature type="region of interest" description="Disordered" evidence="1">
    <location>
        <begin position="121"/>
        <end position="155"/>
    </location>
</feature>